<dbReference type="STRING" id="209880.SAMN02910343_00086"/>
<evidence type="ECO:0000256" key="7">
    <source>
        <dbReference type="ARBA" id="ARBA00023136"/>
    </source>
</evidence>
<feature type="transmembrane region" description="Helical" evidence="8">
    <location>
        <begin position="84"/>
        <end position="104"/>
    </location>
</feature>
<dbReference type="InterPro" id="IPR050297">
    <property type="entry name" value="LipidA_mod_glycosyltrf_83"/>
</dbReference>
<feature type="transmembrane region" description="Helical" evidence="8">
    <location>
        <begin position="292"/>
        <end position="310"/>
    </location>
</feature>
<dbReference type="AlphaFoldDB" id="A0A1G5UUR3"/>
<keyword evidence="4 10" id="KW-0808">Transferase</keyword>
<keyword evidence="6 8" id="KW-1133">Transmembrane helix</keyword>
<feature type="transmembrane region" description="Helical" evidence="8">
    <location>
        <begin position="9"/>
        <end position="28"/>
    </location>
</feature>
<feature type="transmembrane region" description="Helical" evidence="8">
    <location>
        <begin position="166"/>
        <end position="195"/>
    </location>
</feature>
<evidence type="ECO:0000313" key="10">
    <source>
        <dbReference type="EMBL" id="SDA37309.1"/>
    </source>
</evidence>
<protein>
    <submittedName>
        <fullName evidence="10">4-amino-4-deoxy-L-arabinose transferase</fullName>
    </submittedName>
</protein>
<evidence type="ECO:0000256" key="4">
    <source>
        <dbReference type="ARBA" id="ARBA00022679"/>
    </source>
</evidence>
<keyword evidence="3" id="KW-0328">Glycosyltransferase</keyword>
<evidence type="ECO:0000313" key="11">
    <source>
        <dbReference type="Proteomes" id="UP000199689"/>
    </source>
</evidence>
<dbReference type="PANTHER" id="PTHR33908:SF3">
    <property type="entry name" value="UNDECAPRENYL PHOSPHATE-ALPHA-4-AMINO-4-DEOXY-L-ARABINOSE ARABINOSYL TRANSFERASE"/>
    <property type="match status" value="1"/>
</dbReference>
<evidence type="ECO:0000256" key="3">
    <source>
        <dbReference type="ARBA" id="ARBA00022676"/>
    </source>
</evidence>
<organism evidence="10 11">
    <name type="scientific">Allisonella histaminiformans</name>
    <dbReference type="NCBI Taxonomy" id="209880"/>
    <lineage>
        <taxon>Bacteria</taxon>
        <taxon>Bacillati</taxon>
        <taxon>Bacillota</taxon>
        <taxon>Negativicutes</taxon>
        <taxon>Veillonellales</taxon>
        <taxon>Veillonellaceae</taxon>
        <taxon>Allisonella</taxon>
    </lineage>
</organism>
<gene>
    <name evidence="10" type="ORF">SAMN02910343_00086</name>
</gene>
<dbReference type="GO" id="GO:0005886">
    <property type="term" value="C:plasma membrane"/>
    <property type="evidence" value="ECO:0007669"/>
    <property type="project" value="UniProtKB-SubCell"/>
</dbReference>
<dbReference type="GO" id="GO:0010041">
    <property type="term" value="P:response to iron(III) ion"/>
    <property type="evidence" value="ECO:0007669"/>
    <property type="project" value="TreeGrafter"/>
</dbReference>
<feature type="transmembrane region" description="Helical" evidence="8">
    <location>
        <begin position="116"/>
        <end position="146"/>
    </location>
</feature>
<name>A0A1G5UUR3_9FIRM</name>
<evidence type="ECO:0000256" key="6">
    <source>
        <dbReference type="ARBA" id="ARBA00022989"/>
    </source>
</evidence>
<dbReference type="EMBL" id="FMXA01000003">
    <property type="protein sequence ID" value="SDA37309.1"/>
    <property type="molecule type" value="Genomic_DNA"/>
</dbReference>
<keyword evidence="7 8" id="KW-0472">Membrane</keyword>
<dbReference type="InterPro" id="IPR038731">
    <property type="entry name" value="RgtA/B/C-like"/>
</dbReference>
<keyword evidence="11" id="KW-1185">Reference proteome</keyword>
<proteinExistence type="predicted"/>
<keyword evidence="5 8" id="KW-0812">Transmembrane</keyword>
<keyword evidence="2" id="KW-1003">Cell membrane</keyword>
<dbReference type="Pfam" id="PF13231">
    <property type="entry name" value="PMT_2"/>
    <property type="match status" value="1"/>
</dbReference>
<evidence type="ECO:0000256" key="1">
    <source>
        <dbReference type="ARBA" id="ARBA00004651"/>
    </source>
</evidence>
<dbReference type="PANTHER" id="PTHR33908">
    <property type="entry name" value="MANNOSYLTRANSFERASE YKCB-RELATED"/>
    <property type="match status" value="1"/>
</dbReference>
<evidence type="ECO:0000256" key="8">
    <source>
        <dbReference type="SAM" id="Phobius"/>
    </source>
</evidence>
<feature type="domain" description="Glycosyltransferase RgtA/B/C/D-like" evidence="9">
    <location>
        <begin position="63"/>
        <end position="222"/>
    </location>
</feature>
<feature type="transmembrane region" description="Helical" evidence="8">
    <location>
        <begin position="258"/>
        <end position="280"/>
    </location>
</feature>
<dbReference type="GeneID" id="87755142"/>
<feature type="transmembrane region" description="Helical" evidence="8">
    <location>
        <begin position="316"/>
        <end position="333"/>
    </location>
</feature>
<dbReference type="GO" id="GO:0009103">
    <property type="term" value="P:lipopolysaccharide biosynthetic process"/>
    <property type="evidence" value="ECO:0007669"/>
    <property type="project" value="UniProtKB-ARBA"/>
</dbReference>
<dbReference type="RefSeq" id="WP_091362676.1">
    <property type="nucleotide sequence ID" value="NZ_FMXA01000003.1"/>
</dbReference>
<dbReference type="OrthoDB" id="9775035at2"/>
<feature type="transmembrane region" description="Helical" evidence="8">
    <location>
        <begin position="370"/>
        <end position="387"/>
    </location>
</feature>
<evidence type="ECO:0000256" key="2">
    <source>
        <dbReference type="ARBA" id="ARBA00022475"/>
    </source>
</evidence>
<evidence type="ECO:0000259" key="9">
    <source>
        <dbReference type="Pfam" id="PF13231"/>
    </source>
</evidence>
<comment type="subcellular location">
    <subcellularLocation>
        <location evidence="1">Cell membrane</location>
        <topology evidence="1">Multi-pass membrane protein</topology>
    </subcellularLocation>
</comment>
<feature type="transmembrane region" description="Helical" evidence="8">
    <location>
        <begin position="394"/>
        <end position="417"/>
    </location>
</feature>
<sequence length="531" mass="60421">MKLTKNNRLWIIIFLVSFLFLLWGNQYLPITDPVESNYALTAKEMAESGNWLSPTIYGHYWYDKPIMIYWLTAASYRLFGFTSLASRLPSVLAGALSAALLGAYTQRLLHNQKAAVCASLFLVTSLEFWIVSHAIITDQLLFLFTIPTMLSAFIGLNENSRKHMVIAYAAAALACLTKGPVGLVLPGLLLLLWCASMRSWKMVRRCFPWQGILCFLLIATPWYGAMIYYHGTDFISQFLGLHNVVRATSSEHPEDNHWYYYLILLPVSLLPWTGLSFLQMKTFRRQTLYQPLYRFLMIWCWGTIGFYTLMATKYVTYTYIAVIPAILLAATAIPQLSETRKFHCLLLLPALFMVIALSGGTLALKGTSWTPFYILALLSISLCVYSFRNTKKLILSISLSISALYICLVSTGLGPYLSTRSGILMAQSFHSLPGYHLFFSSYSASYTYYTGETAIRLVPSVADAEKRNPLWNEKYTMPSLPDTHLESLTGDKPVYLYVSRSNLKLFDRWNMRRDFIPVETFPSGSIYQYKK</sequence>
<evidence type="ECO:0000256" key="5">
    <source>
        <dbReference type="ARBA" id="ARBA00022692"/>
    </source>
</evidence>
<reference evidence="10 11" key="1">
    <citation type="submission" date="2016-10" db="EMBL/GenBank/DDBJ databases">
        <authorList>
            <person name="de Groot N.N."/>
        </authorList>
    </citation>
    <scope>NUCLEOTIDE SEQUENCE [LARGE SCALE GENOMIC DNA]</scope>
    <source>
        <strain evidence="10 11">DSM 15230</strain>
    </source>
</reference>
<feature type="transmembrane region" description="Helical" evidence="8">
    <location>
        <begin position="207"/>
        <end position="229"/>
    </location>
</feature>
<dbReference type="GO" id="GO:0016763">
    <property type="term" value="F:pentosyltransferase activity"/>
    <property type="evidence" value="ECO:0007669"/>
    <property type="project" value="TreeGrafter"/>
</dbReference>
<feature type="transmembrane region" description="Helical" evidence="8">
    <location>
        <begin position="345"/>
        <end position="364"/>
    </location>
</feature>
<dbReference type="Proteomes" id="UP000199689">
    <property type="component" value="Unassembled WGS sequence"/>
</dbReference>
<accession>A0A1G5UUR3</accession>